<protein>
    <submittedName>
        <fullName evidence="8">DUF1126-domain-containing protein</fullName>
    </submittedName>
</protein>
<dbReference type="SMART" id="SM00676">
    <property type="entry name" value="DM10"/>
    <property type="match status" value="3"/>
</dbReference>
<gene>
    <name evidence="8" type="ORF">M427DRAFT_92865</name>
</gene>
<keyword evidence="3" id="KW-0963">Cytoplasm</keyword>
<dbReference type="PANTHER" id="PTHR12086">
    <property type="entry name" value="EF-HAND DOMAIN C-TERMINAL CONTAINING PROTEIN"/>
    <property type="match status" value="1"/>
</dbReference>
<dbReference type="GO" id="GO:0060285">
    <property type="term" value="P:cilium-dependent cell motility"/>
    <property type="evidence" value="ECO:0007669"/>
    <property type="project" value="TreeGrafter"/>
</dbReference>
<evidence type="ECO:0000313" key="8">
    <source>
        <dbReference type="EMBL" id="KXS22017.1"/>
    </source>
</evidence>
<dbReference type="InterPro" id="IPR040193">
    <property type="entry name" value="EFHC1/EFHC2/EFHB"/>
</dbReference>
<evidence type="ECO:0000256" key="1">
    <source>
        <dbReference type="ARBA" id="ARBA00004138"/>
    </source>
</evidence>
<dbReference type="EMBL" id="KQ965731">
    <property type="protein sequence ID" value="KXS22017.1"/>
    <property type="molecule type" value="Genomic_DNA"/>
</dbReference>
<feature type="domain" description="DM10" evidence="7">
    <location>
        <begin position="232"/>
        <end position="341"/>
    </location>
</feature>
<dbReference type="FunFam" id="2.30.29.170:FF:000004">
    <property type="entry name" value="EF-hand domain containing 2"/>
    <property type="match status" value="1"/>
</dbReference>
<dbReference type="PANTHER" id="PTHR12086:SF9">
    <property type="entry name" value="EF-HAND DOMAIN-CONTAINING PROTEIN 1"/>
    <property type="match status" value="1"/>
</dbReference>
<dbReference type="GO" id="GO:0072686">
    <property type="term" value="C:mitotic spindle"/>
    <property type="evidence" value="ECO:0007669"/>
    <property type="project" value="TreeGrafter"/>
</dbReference>
<proteinExistence type="predicted"/>
<dbReference type="Pfam" id="PF06565">
    <property type="entry name" value="DM10_dom"/>
    <property type="match status" value="3"/>
</dbReference>
<dbReference type="GO" id="GO:0043014">
    <property type="term" value="F:alpha-tubulin binding"/>
    <property type="evidence" value="ECO:0007669"/>
    <property type="project" value="TreeGrafter"/>
</dbReference>
<dbReference type="OrthoDB" id="10255210at2759"/>
<keyword evidence="9" id="KW-1185">Reference proteome</keyword>
<comment type="subcellular location">
    <subcellularLocation>
        <location evidence="1">Cell projection</location>
        <location evidence="1">Cilium</location>
    </subcellularLocation>
    <subcellularLocation>
        <location evidence="2">Cytoplasm</location>
        <location evidence="2">Cytoskeleton</location>
    </subcellularLocation>
</comment>
<dbReference type="STRING" id="1344416.A0A139AZ76"/>
<evidence type="ECO:0000259" key="7">
    <source>
        <dbReference type="PROSITE" id="PS51336"/>
    </source>
</evidence>
<dbReference type="GO" id="GO:0000281">
    <property type="term" value="P:mitotic cytokinesis"/>
    <property type="evidence" value="ECO:0007669"/>
    <property type="project" value="TreeGrafter"/>
</dbReference>
<evidence type="ECO:0000256" key="5">
    <source>
        <dbReference type="ARBA" id="ARBA00023212"/>
    </source>
</evidence>
<name>A0A139AZ76_GONPJ</name>
<evidence type="ECO:0000256" key="4">
    <source>
        <dbReference type="ARBA" id="ARBA00022737"/>
    </source>
</evidence>
<dbReference type="GO" id="GO:0005930">
    <property type="term" value="C:axoneme"/>
    <property type="evidence" value="ECO:0007669"/>
    <property type="project" value="TreeGrafter"/>
</dbReference>
<reference evidence="8 9" key="1">
    <citation type="journal article" date="2015" name="Genome Biol. Evol.">
        <title>Phylogenomic analyses indicate that early fungi evolved digesting cell walls of algal ancestors of land plants.</title>
        <authorList>
            <person name="Chang Y."/>
            <person name="Wang S."/>
            <person name="Sekimoto S."/>
            <person name="Aerts A.L."/>
            <person name="Choi C."/>
            <person name="Clum A."/>
            <person name="LaButti K.M."/>
            <person name="Lindquist E.A."/>
            <person name="Yee Ngan C."/>
            <person name="Ohm R.A."/>
            <person name="Salamov A.A."/>
            <person name="Grigoriev I.V."/>
            <person name="Spatafora J.W."/>
            <person name="Berbee M.L."/>
        </authorList>
    </citation>
    <scope>NUCLEOTIDE SEQUENCE [LARGE SCALE GENOMIC DNA]</scope>
    <source>
        <strain evidence="8 9">JEL478</strain>
    </source>
</reference>
<accession>A0A139AZ76</accession>
<keyword evidence="4" id="KW-0677">Repeat</keyword>
<dbReference type="Proteomes" id="UP000070544">
    <property type="component" value="Unassembled WGS sequence"/>
</dbReference>
<dbReference type="PROSITE" id="PS51336">
    <property type="entry name" value="DM10"/>
    <property type="match status" value="3"/>
</dbReference>
<dbReference type="OMA" id="WKDFNIG"/>
<evidence type="ECO:0000256" key="3">
    <source>
        <dbReference type="ARBA" id="ARBA00022490"/>
    </source>
</evidence>
<feature type="domain" description="DM10" evidence="7">
    <location>
        <begin position="76"/>
        <end position="179"/>
    </location>
</feature>
<dbReference type="AlphaFoldDB" id="A0A139AZ76"/>
<evidence type="ECO:0000256" key="2">
    <source>
        <dbReference type="ARBA" id="ARBA00004245"/>
    </source>
</evidence>
<evidence type="ECO:0000256" key="6">
    <source>
        <dbReference type="ARBA" id="ARBA00023273"/>
    </source>
</evidence>
<dbReference type="FunFam" id="2.30.29.170:FF:000002">
    <property type="entry name" value="EF-hand domain (C-terminal) containing 1"/>
    <property type="match status" value="1"/>
</dbReference>
<evidence type="ECO:0000313" key="9">
    <source>
        <dbReference type="Proteomes" id="UP000070544"/>
    </source>
</evidence>
<sequence>MTLFHPCTPLPCPVQNGYPIHRPHSSASFSLEHLASTLASNPTLKYQRPKDLYGVSDTPSASASRRQFVPAFVAYDKIVLGFDAYFKQSVYESTEQYHLRRVKIQYYVEDDSIAVVEPPVENSGIPQGILIKRQRLPKSSSEFYTVRDLNLATSVTFYGRTFRIVNCDEFTRRYMEETEHVLLNAPEPMPEDPYVSQRARLKNGGRGASAHGGANSAVAAQNDRLRQFLENDRKVLRFYAVWDDRGSPNSELREFIVHYYLVDDSVEVREVRKANAGRDMFPQLLRRQQLPKILTDLVDIQLGPKYTWKDFRLGGTINVLNREFLIRDCDEFTRNYLRDNNPSLTSSDLQPVALPVAANTSFSADSTGSEWPPYNGFGTEEDSIGSCKHLVLQPPKKDFLKMLENEHKTLRFVARLDSKHVEDKDRRFVLTYRLADDTITIYEPPQRNAGILGGKFLERSRVLKPGQKLGDPADQAKYYCAGDLFVGATLNIFMHKFVLMDADEFAFRWMEEHHSMFPQADADKVLSKVKLETAKGRVKKADIEKSMKEVLANGKVARRDFIRLGRDCFKDVLTDHVSEAMKYTPTTLSLTWICRK</sequence>
<dbReference type="FunFam" id="2.30.29.170:FF:000001">
    <property type="entry name" value="EF-hand domain containing 1"/>
    <property type="match status" value="1"/>
</dbReference>
<organism evidence="8 9">
    <name type="scientific">Gonapodya prolifera (strain JEL478)</name>
    <name type="common">Monoblepharis prolifera</name>
    <dbReference type="NCBI Taxonomy" id="1344416"/>
    <lineage>
        <taxon>Eukaryota</taxon>
        <taxon>Fungi</taxon>
        <taxon>Fungi incertae sedis</taxon>
        <taxon>Chytridiomycota</taxon>
        <taxon>Chytridiomycota incertae sedis</taxon>
        <taxon>Monoblepharidomycetes</taxon>
        <taxon>Monoblepharidales</taxon>
        <taxon>Gonapodyaceae</taxon>
        <taxon>Gonapodya</taxon>
    </lineage>
</organism>
<dbReference type="GO" id="GO:0007052">
    <property type="term" value="P:mitotic spindle organization"/>
    <property type="evidence" value="ECO:0007669"/>
    <property type="project" value="TreeGrafter"/>
</dbReference>
<dbReference type="InterPro" id="IPR006602">
    <property type="entry name" value="DM10_dom"/>
</dbReference>
<keyword evidence="6" id="KW-0966">Cell projection</keyword>
<feature type="domain" description="DM10" evidence="7">
    <location>
        <begin position="406"/>
        <end position="514"/>
    </location>
</feature>
<dbReference type="Gene3D" id="2.30.29.170">
    <property type="match status" value="3"/>
</dbReference>
<keyword evidence="5" id="KW-0206">Cytoskeleton</keyword>